<name>A0A226END7_FOLCA</name>
<comment type="caution">
    <text evidence="2">The sequence shown here is derived from an EMBL/GenBank/DDBJ whole genome shotgun (WGS) entry which is preliminary data.</text>
</comment>
<reference evidence="2 3" key="1">
    <citation type="submission" date="2015-12" db="EMBL/GenBank/DDBJ databases">
        <title>The genome of Folsomia candida.</title>
        <authorList>
            <person name="Faddeeva A."/>
            <person name="Derks M.F."/>
            <person name="Anvar Y."/>
            <person name="Smit S."/>
            <person name="Van Straalen N."/>
            <person name="Roelofs D."/>
        </authorList>
    </citation>
    <scope>NUCLEOTIDE SEQUENCE [LARGE SCALE GENOMIC DNA]</scope>
    <source>
        <strain evidence="2 3">VU population</strain>
        <tissue evidence="2">Whole body</tissue>
    </source>
</reference>
<dbReference type="Proteomes" id="UP000198287">
    <property type="component" value="Unassembled WGS sequence"/>
</dbReference>
<sequence>SFTASIVVSTLNKLFPSYGERALDTPIRQLAPNYNFTVGDRFRSESITFRDILSHRTCMAPEVLGGITNPYNGSKDFLFRQRYAPEQCGFRTNYVYNGIIHMAADIIADMSNSTVEEMLSNFLNQLGMTDTTWIKDTDDHNSMPDRSVPYYKSDGFLRRFNPELLKVVKIGIGAGGLLSSARDMARYMQFHLNRGTLDGVELVPAEGMDWLYKPSNLMFADAIYDANDIENRYASGLGLHLGLFNGNLFN</sequence>
<evidence type="ECO:0000313" key="2">
    <source>
        <dbReference type="EMBL" id="OXA59185.1"/>
    </source>
</evidence>
<dbReference type="PANTHER" id="PTHR46825:SF15">
    <property type="entry name" value="BETA-LACTAMASE-RELATED DOMAIN-CONTAINING PROTEIN"/>
    <property type="match status" value="1"/>
</dbReference>
<feature type="non-terminal residue" evidence="2">
    <location>
        <position position="1"/>
    </location>
</feature>
<evidence type="ECO:0000259" key="1">
    <source>
        <dbReference type="Pfam" id="PF00144"/>
    </source>
</evidence>
<dbReference type="Gene3D" id="3.40.710.10">
    <property type="entry name" value="DD-peptidase/beta-lactamase superfamily"/>
    <property type="match status" value="1"/>
</dbReference>
<dbReference type="SUPFAM" id="SSF56601">
    <property type="entry name" value="beta-lactamase/transpeptidase-like"/>
    <property type="match status" value="1"/>
</dbReference>
<evidence type="ECO:0000313" key="3">
    <source>
        <dbReference type="Proteomes" id="UP000198287"/>
    </source>
</evidence>
<protein>
    <submittedName>
        <fullName evidence="2">Gigasin-6</fullName>
    </submittedName>
</protein>
<feature type="domain" description="Beta-lactamase-related" evidence="1">
    <location>
        <begin position="22"/>
        <end position="197"/>
    </location>
</feature>
<proteinExistence type="predicted"/>
<gene>
    <name evidence="2" type="ORF">Fcan01_04924</name>
</gene>
<keyword evidence="3" id="KW-1185">Reference proteome</keyword>
<accession>A0A226END7</accession>
<dbReference type="Pfam" id="PF00144">
    <property type="entry name" value="Beta-lactamase"/>
    <property type="match status" value="1"/>
</dbReference>
<dbReference type="PANTHER" id="PTHR46825">
    <property type="entry name" value="D-ALANYL-D-ALANINE-CARBOXYPEPTIDASE/ENDOPEPTIDASE AMPH"/>
    <property type="match status" value="1"/>
</dbReference>
<dbReference type="AlphaFoldDB" id="A0A226END7"/>
<dbReference type="EMBL" id="LNIX01000002">
    <property type="protein sequence ID" value="OXA59185.1"/>
    <property type="molecule type" value="Genomic_DNA"/>
</dbReference>
<dbReference type="InterPro" id="IPR050491">
    <property type="entry name" value="AmpC-like"/>
</dbReference>
<organism evidence="2 3">
    <name type="scientific">Folsomia candida</name>
    <name type="common">Springtail</name>
    <dbReference type="NCBI Taxonomy" id="158441"/>
    <lineage>
        <taxon>Eukaryota</taxon>
        <taxon>Metazoa</taxon>
        <taxon>Ecdysozoa</taxon>
        <taxon>Arthropoda</taxon>
        <taxon>Hexapoda</taxon>
        <taxon>Collembola</taxon>
        <taxon>Entomobryomorpha</taxon>
        <taxon>Isotomoidea</taxon>
        <taxon>Isotomidae</taxon>
        <taxon>Proisotominae</taxon>
        <taxon>Folsomia</taxon>
    </lineage>
</organism>
<dbReference type="InterPro" id="IPR001466">
    <property type="entry name" value="Beta-lactam-related"/>
</dbReference>
<dbReference type="OrthoDB" id="7771684at2759"/>
<dbReference type="InterPro" id="IPR012338">
    <property type="entry name" value="Beta-lactam/transpept-like"/>
</dbReference>